<dbReference type="AlphaFoldDB" id="A0A1E3GXJ1"/>
<dbReference type="InterPro" id="IPR014189">
    <property type="entry name" value="Quinone_OxRdtase_PIG3"/>
</dbReference>
<accession>A0A1E3GXJ1</accession>
<dbReference type="NCBIfam" id="TIGR02824">
    <property type="entry name" value="quinone_pig3"/>
    <property type="match status" value="1"/>
</dbReference>
<keyword evidence="4" id="KW-0808">Transferase</keyword>
<name>A0A1E3GXJ1_9HYPH</name>
<dbReference type="Proteomes" id="UP000094622">
    <property type="component" value="Unassembled WGS sequence"/>
</dbReference>
<dbReference type="GO" id="GO:0050111">
    <property type="term" value="F:mycocerosate synthase activity"/>
    <property type="evidence" value="ECO:0007669"/>
    <property type="project" value="UniProtKB-EC"/>
</dbReference>
<sequence length="334" mass="34898">MTVLPETMSVIAIREPGGPDVLTPQVRPVPVPGPGEILIAVRAAGVNRPDVLQRSGVYPAPKGTTDLPGLEVSGIVAAVGEGVTRWAAGDAVCALTPGGGYAEYALVDARNALPIPAGLDFVAAAAVPETFFTVWHNVFERGGLVAGETLLIHGGSSGIGTTAIMLAKAFGARVFVTAGSADKCAACRDLGADLAINYREENWLEAVRKATDKQGVELILDMVGGPYIEQNWVAAANDGRIVNIAFLMGSKVEIDFTRLMMKRLTQTGSTLRAQSVAAKARIADALEDKVWPMLADGRVRPVVHATFPLAEAAAAHALMETSSHIGKIVLTVSS</sequence>
<dbReference type="SMART" id="SM00829">
    <property type="entry name" value="PKS_ER"/>
    <property type="match status" value="1"/>
</dbReference>
<proteinExistence type="predicted"/>
<dbReference type="Gene3D" id="3.40.50.720">
    <property type="entry name" value="NAD(P)-binding Rossmann-like Domain"/>
    <property type="match status" value="1"/>
</dbReference>
<dbReference type="EMBL" id="MCRJ01000135">
    <property type="protein sequence ID" value="ODN68772.1"/>
    <property type="molecule type" value="Genomic_DNA"/>
</dbReference>
<dbReference type="OrthoDB" id="9780520at2"/>
<keyword evidence="5" id="KW-1185">Reference proteome</keyword>
<dbReference type="GO" id="GO:0016651">
    <property type="term" value="F:oxidoreductase activity, acting on NAD(P)H"/>
    <property type="evidence" value="ECO:0007669"/>
    <property type="project" value="TreeGrafter"/>
</dbReference>
<protein>
    <submittedName>
        <fullName evidence="4">Mycocerosic acid synthase</fullName>
        <ecNumber evidence="4">2.3.1.111</ecNumber>
    </submittedName>
</protein>
<dbReference type="InterPro" id="IPR011032">
    <property type="entry name" value="GroES-like_sf"/>
</dbReference>
<dbReference type="Gene3D" id="3.90.180.10">
    <property type="entry name" value="Medium-chain alcohol dehydrogenases, catalytic domain"/>
    <property type="match status" value="1"/>
</dbReference>
<dbReference type="Pfam" id="PF00107">
    <property type="entry name" value="ADH_zinc_N"/>
    <property type="match status" value="1"/>
</dbReference>
<gene>
    <name evidence="4" type="primary">mas_2</name>
    <name evidence="4" type="ORF">A6302_03931</name>
</gene>
<dbReference type="RefSeq" id="WP_069308153.1">
    <property type="nucleotide sequence ID" value="NZ_MCRJ01000135.1"/>
</dbReference>
<dbReference type="PATRIC" id="fig|1439726.3.peg.4148"/>
<dbReference type="InterPro" id="IPR036291">
    <property type="entry name" value="NAD(P)-bd_dom_sf"/>
</dbReference>
<dbReference type="CDD" id="cd05276">
    <property type="entry name" value="p53_inducible_oxidoreductase"/>
    <property type="match status" value="1"/>
</dbReference>
<dbReference type="PANTHER" id="PTHR48106">
    <property type="entry name" value="QUINONE OXIDOREDUCTASE PIG3-RELATED"/>
    <property type="match status" value="1"/>
</dbReference>
<dbReference type="Pfam" id="PF08240">
    <property type="entry name" value="ADH_N"/>
    <property type="match status" value="1"/>
</dbReference>
<evidence type="ECO:0000256" key="1">
    <source>
        <dbReference type="ARBA" id="ARBA00022857"/>
    </source>
</evidence>
<dbReference type="PANTHER" id="PTHR48106:SF8">
    <property type="entry name" value="OS02G0805600 PROTEIN"/>
    <property type="match status" value="1"/>
</dbReference>
<dbReference type="InterPro" id="IPR013149">
    <property type="entry name" value="ADH-like_C"/>
</dbReference>
<organism evidence="4 5">
    <name type="scientific">Methylobrevis pamukkalensis</name>
    <dbReference type="NCBI Taxonomy" id="1439726"/>
    <lineage>
        <taxon>Bacteria</taxon>
        <taxon>Pseudomonadati</taxon>
        <taxon>Pseudomonadota</taxon>
        <taxon>Alphaproteobacteria</taxon>
        <taxon>Hyphomicrobiales</taxon>
        <taxon>Pleomorphomonadaceae</taxon>
        <taxon>Methylobrevis</taxon>
    </lineage>
</organism>
<comment type="caution">
    <text evidence="4">The sequence shown here is derived from an EMBL/GenBank/DDBJ whole genome shotgun (WGS) entry which is preliminary data.</text>
</comment>
<dbReference type="InterPro" id="IPR020843">
    <property type="entry name" value="ER"/>
</dbReference>
<keyword evidence="1" id="KW-0521">NADP</keyword>
<dbReference type="GO" id="GO:0070402">
    <property type="term" value="F:NADPH binding"/>
    <property type="evidence" value="ECO:0007669"/>
    <property type="project" value="TreeGrafter"/>
</dbReference>
<feature type="domain" description="Enoyl reductase (ER)" evidence="3">
    <location>
        <begin position="17"/>
        <end position="330"/>
    </location>
</feature>
<dbReference type="SUPFAM" id="SSF50129">
    <property type="entry name" value="GroES-like"/>
    <property type="match status" value="1"/>
</dbReference>
<evidence type="ECO:0000313" key="5">
    <source>
        <dbReference type="Proteomes" id="UP000094622"/>
    </source>
</evidence>
<reference evidence="4 5" key="1">
    <citation type="submission" date="2016-07" db="EMBL/GenBank/DDBJ databases">
        <title>Draft Genome Sequence of Methylobrevis pamukkalensis PK2.</title>
        <authorList>
            <person name="Vasilenko O.V."/>
            <person name="Doronina N.V."/>
            <person name="Shmareva M.N."/>
            <person name="Tarlachkov S.V."/>
            <person name="Mustakhimov I."/>
            <person name="Trotsenko Y.A."/>
        </authorList>
    </citation>
    <scope>NUCLEOTIDE SEQUENCE [LARGE SCALE GENOMIC DNA]</scope>
    <source>
        <strain evidence="4 5">PK2</strain>
    </source>
</reference>
<evidence type="ECO:0000256" key="2">
    <source>
        <dbReference type="ARBA" id="ARBA00023002"/>
    </source>
</evidence>
<dbReference type="InterPro" id="IPR013154">
    <property type="entry name" value="ADH-like_N"/>
</dbReference>
<dbReference type="SUPFAM" id="SSF51735">
    <property type="entry name" value="NAD(P)-binding Rossmann-fold domains"/>
    <property type="match status" value="1"/>
</dbReference>
<dbReference type="EC" id="2.3.1.111" evidence="4"/>
<evidence type="ECO:0000313" key="4">
    <source>
        <dbReference type="EMBL" id="ODN68772.1"/>
    </source>
</evidence>
<keyword evidence="2" id="KW-0560">Oxidoreductase</keyword>
<keyword evidence="4" id="KW-0012">Acyltransferase</keyword>
<evidence type="ECO:0000259" key="3">
    <source>
        <dbReference type="SMART" id="SM00829"/>
    </source>
</evidence>